<gene>
    <name evidence="4" type="ORF">CKM354_001174100</name>
</gene>
<dbReference type="OrthoDB" id="3687641at2759"/>
<dbReference type="PANTHER" id="PTHR33365:SF7">
    <property type="entry name" value="TAT PATHWAY SIGNAL SEQUENCE"/>
    <property type="match status" value="1"/>
</dbReference>
<keyword evidence="3" id="KW-0812">Transmembrane</keyword>
<evidence type="ECO:0000313" key="4">
    <source>
        <dbReference type="EMBL" id="GIZ48691.1"/>
    </source>
</evidence>
<dbReference type="AlphaFoldDB" id="A0A9P3FIL2"/>
<dbReference type="GO" id="GO:0043386">
    <property type="term" value="P:mycotoxin biosynthetic process"/>
    <property type="evidence" value="ECO:0007669"/>
    <property type="project" value="InterPro"/>
</dbReference>
<proteinExistence type="inferred from homology"/>
<feature type="transmembrane region" description="Helical" evidence="3">
    <location>
        <begin position="38"/>
        <end position="57"/>
    </location>
</feature>
<comment type="caution">
    <text evidence="4">The sequence shown here is derived from an EMBL/GenBank/DDBJ whole genome shotgun (WGS) entry which is preliminary data.</text>
</comment>
<sequence length="265" mass="30150">MAFNEYDEEKPFLRTSEDGDMASNGTIKKKPSWTRIHYLLFVLHAAFLAANVGFMVFNMSANHTCSTSSSKGFSKQPDDVQEPYSPARDFVEHEIRIPNVEPKGPFVGLPRPELDEAWSDLLRPAMLDMPPAEMKKMNKSSVAVKGTGGYVGYYAVFHQLHCLKRLYQWTHKESYQDVIDDGRLTAEHYDHCIEVIRSALMCQPDLTVHTVHFDSRAPHGLKGYSHHERKCVKWEPFKEWADQKAIPAPLQDHVLSEAEDGSFGP</sequence>
<comment type="similarity">
    <text evidence="1">Belongs to the ustYa family.</text>
</comment>
<accession>A0A9P3FIL2</accession>
<evidence type="ECO:0000256" key="1">
    <source>
        <dbReference type="ARBA" id="ARBA00035112"/>
    </source>
</evidence>
<dbReference type="EMBL" id="BOLY01000008">
    <property type="protein sequence ID" value="GIZ48691.1"/>
    <property type="molecule type" value="Genomic_DNA"/>
</dbReference>
<keyword evidence="3" id="KW-0472">Membrane</keyword>
<protein>
    <recommendedName>
        <fullName evidence="6">Cyclochlorotine biosynthesis protein O</fullName>
    </recommendedName>
</protein>
<dbReference type="Pfam" id="PF11807">
    <property type="entry name" value="UstYa"/>
    <property type="match status" value="1"/>
</dbReference>
<feature type="region of interest" description="Disordered" evidence="2">
    <location>
        <begin position="1"/>
        <end position="26"/>
    </location>
</feature>
<keyword evidence="5" id="KW-1185">Reference proteome</keyword>
<organism evidence="4 5">
    <name type="scientific">Cercospora kikuchii</name>
    <dbReference type="NCBI Taxonomy" id="84275"/>
    <lineage>
        <taxon>Eukaryota</taxon>
        <taxon>Fungi</taxon>
        <taxon>Dikarya</taxon>
        <taxon>Ascomycota</taxon>
        <taxon>Pezizomycotina</taxon>
        <taxon>Dothideomycetes</taxon>
        <taxon>Dothideomycetidae</taxon>
        <taxon>Mycosphaerellales</taxon>
        <taxon>Mycosphaerellaceae</taxon>
        <taxon>Cercospora</taxon>
    </lineage>
</organism>
<evidence type="ECO:0008006" key="6">
    <source>
        <dbReference type="Google" id="ProtNLM"/>
    </source>
</evidence>
<dbReference type="PANTHER" id="PTHR33365">
    <property type="entry name" value="YALI0B05434P"/>
    <property type="match status" value="1"/>
</dbReference>
<reference evidence="4 5" key="1">
    <citation type="submission" date="2021-01" db="EMBL/GenBank/DDBJ databases">
        <title>Cercospora kikuchii MAFF 305040 whole genome shotgun sequence.</title>
        <authorList>
            <person name="Kashiwa T."/>
            <person name="Suzuki T."/>
        </authorList>
    </citation>
    <scope>NUCLEOTIDE SEQUENCE [LARGE SCALE GENOMIC DNA]</scope>
    <source>
        <strain evidence="4 5">MAFF 305040</strain>
    </source>
</reference>
<dbReference type="Proteomes" id="UP000825890">
    <property type="component" value="Unassembled WGS sequence"/>
</dbReference>
<keyword evidence="3" id="KW-1133">Transmembrane helix</keyword>
<name>A0A9P3FIL2_9PEZI</name>
<dbReference type="InterPro" id="IPR021765">
    <property type="entry name" value="UstYa-like"/>
</dbReference>
<dbReference type="RefSeq" id="XP_044663178.1">
    <property type="nucleotide sequence ID" value="XM_044807243.1"/>
</dbReference>
<dbReference type="GeneID" id="68297316"/>
<evidence type="ECO:0000313" key="5">
    <source>
        <dbReference type="Proteomes" id="UP000825890"/>
    </source>
</evidence>
<evidence type="ECO:0000256" key="2">
    <source>
        <dbReference type="SAM" id="MobiDB-lite"/>
    </source>
</evidence>
<evidence type="ECO:0000256" key="3">
    <source>
        <dbReference type="SAM" id="Phobius"/>
    </source>
</evidence>